<accession>A0ABV5N402</accession>
<sequence length="189" mass="21205">MSDATPPVHALSGRDRARRLAAYHWLLESAPHRDTAGMEWTRYGVALLTAGIRWDVVRVPYEVLHPSFARDTAPRDLTQRLGELGVIGPVFCDPYRPFAYFMVPPRTDQQWPRDLAAAGVECLGGTRPYVYHVGVPQVERAAPPGLFWLAPPDEAKRQYVNPEHLHQVLHACVHQSTEQEQADAPQVIA</sequence>
<keyword evidence="2" id="KW-1185">Reference proteome</keyword>
<evidence type="ECO:0000313" key="1">
    <source>
        <dbReference type="EMBL" id="MFB9464544.1"/>
    </source>
</evidence>
<dbReference type="Proteomes" id="UP001589709">
    <property type="component" value="Unassembled WGS sequence"/>
</dbReference>
<evidence type="ECO:0008006" key="3">
    <source>
        <dbReference type="Google" id="ProtNLM"/>
    </source>
</evidence>
<comment type="caution">
    <text evidence="1">The sequence shown here is derived from an EMBL/GenBank/DDBJ whole genome shotgun (WGS) entry which is preliminary data.</text>
</comment>
<organism evidence="1 2">
    <name type="scientific">Streptomyces cinereospinus</name>
    <dbReference type="NCBI Taxonomy" id="285561"/>
    <lineage>
        <taxon>Bacteria</taxon>
        <taxon>Bacillati</taxon>
        <taxon>Actinomycetota</taxon>
        <taxon>Actinomycetes</taxon>
        <taxon>Kitasatosporales</taxon>
        <taxon>Streptomycetaceae</taxon>
        <taxon>Streptomyces</taxon>
    </lineage>
</organism>
<proteinExistence type="predicted"/>
<gene>
    <name evidence="1" type="ORF">ACFF45_17960</name>
</gene>
<name>A0ABV5N402_9ACTN</name>
<reference evidence="1 2" key="1">
    <citation type="submission" date="2024-09" db="EMBL/GenBank/DDBJ databases">
        <authorList>
            <person name="Sun Q."/>
            <person name="Mori K."/>
        </authorList>
    </citation>
    <scope>NUCLEOTIDE SEQUENCE [LARGE SCALE GENOMIC DNA]</scope>
    <source>
        <strain evidence="1 2">JCM 6917</strain>
    </source>
</reference>
<protein>
    <recommendedName>
        <fullName evidence="3">DNA primase/polymerase bifunctional N-terminal domain-containing protein</fullName>
    </recommendedName>
</protein>
<dbReference type="RefSeq" id="WP_381347121.1">
    <property type="nucleotide sequence ID" value="NZ_JBHMCY010000031.1"/>
</dbReference>
<evidence type="ECO:0000313" key="2">
    <source>
        <dbReference type="Proteomes" id="UP001589709"/>
    </source>
</evidence>
<dbReference type="EMBL" id="JBHMCY010000031">
    <property type="protein sequence ID" value="MFB9464544.1"/>
    <property type="molecule type" value="Genomic_DNA"/>
</dbReference>